<gene>
    <name evidence="18" type="ORF">PV327_010393</name>
</gene>
<dbReference type="Pfam" id="PF11838">
    <property type="entry name" value="ERAP1_C"/>
    <property type="match status" value="1"/>
</dbReference>
<dbReference type="PRINTS" id="PR00756">
    <property type="entry name" value="ALADIPTASE"/>
</dbReference>
<evidence type="ECO:0000259" key="15">
    <source>
        <dbReference type="Pfam" id="PF01433"/>
    </source>
</evidence>
<dbReference type="InterPro" id="IPR034016">
    <property type="entry name" value="M1_APN-typ"/>
</dbReference>
<name>A0AA39KUW3_MICHY</name>
<proteinExistence type="inferred from homology"/>
<keyword evidence="9 14" id="KW-0862">Zinc</keyword>
<comment type="similarity">
    <text evidence="2 14">Belongs to the peptidase M1 family.</text>
</comment>
<dbReference type="GO" id="GO:0005886">
    <property type="term" value="C:plasma membrane"/>
    <property type="evidence" value="ECO:0007669"/>
    <property type="project" value="UniProtKB-SubCell"/>
</dbReference>
<dbReference type="AlphaFoldDB" id="A0AA39KUW3"/>
<dbReference type="InterPro" id="IPR027268">
    <property type="entry name" value="Peptidase_M4/M1_CTD_sf"/>
</dbReference>
<dbReference type="EMBL" id="JAQQBR010000006">
    <property type="protein sequence ID" value="KAK0174639.1"/>
    <property type="molecule type" value="Genomic_DNA"/>
</dbReference>
<evidence type="ECO:0000256" key="3">
    <source>
        <dbReference type="ARBA" id="ARBA00022475"/>
    </source>
</evidence>
<dbReference type="GO" id="GO:0043171">
    <property type="term" value="P:peptide catabolic process"/>
    <property type="evidence" value="ECO:0007669"/>
    <property type="project" value="TreeGrafter"/>
</dbReference>
<dbReference type="Proteomes" id="UP001168972">
    <property type="component" value="Unassembled WGS sequence"/>
</dbReference>
<keyword evidence="13" id="KW-0449">Lipoprotein</keyword>
<evidence type="ECO:0000313" key="19">
    <source>
        <dbReference type="Proteomes" id="UP001168972"/>
    </source>
</evidence>
<evidence type="ECO:0000256" key="10">
    <source>
        <dbReference type="ARBA" id="ARBA00023049"/>
    </source>
</evidence>
<dbReference type="GO" id="GO:0005737">
    <property type="term" value="C:cytoplasm"/>
    <property type="evidence" value="ECO:0007669"/>
    <property type="project" value="TreeGrafter"/>
</dbReference>
<dbReference type="Pfam" id="PF01433">
    <property type="entry name" value="Peptidase_M1"/>
    <property type="match status" value="1"/>
</dbReference>
<dbReference type="CDD" id="cd09601">
    <property type="entry name" value="M1_APN-Q_like"/>
    <property type="match status" value="1"/>
</dbReference>
<dbReference type="SUPFAM" id="SSF55486">
    <property type="entry name" value="Metalloproteases ('zincins'), catalytic domain"/>
    <property type="match status" value="1"/>
</dbReference>
<dbReference type="EC" id="3.4.11.-" evidence="14"/>
<keyword evidence="6 14" id="KW-0479">Metal-binding</keyword>
<evidence type="ECO:0000313" key="18">
    <source>
        <dbReference type="EMBL" id="KAK0174639.1"/>
    </source>
</evidence>
<keyword evidence="11" id="KW-0472">Membrane</keyword>
<feature type="domain" description="Aminopeptidase N-like N-terminal" evidence="17">
    <location>
        <begin position="56"/>
        <end position="239"/>
    </location>
</feature>
<evidence type="ECO:0000256" key="13">
    <source>
        <dbReference type="ARBA" id="ARBA00023288"/>
    </source>
</evidence>
<dbReference type="SUPFAM" id="SSF63737">
    <property type="entry name" value="Leukotriene A4 hydrolase N-terminal domain"/>
    <property type="match status" value="1"/>
</dbReference>
<dbReference type="InterPro" id="IPR042097">
    <property type="entry name" value="Aminopeptidase_N-like_N_sf"/>
</dbReference>
<dbReference type="InterPro" id="IPR024571">
    <property type="entry name" value="ERAP1-like_C_dom"/>
</dbReference>
<keyword evidence="19" id="KW-1185">Reference proteome</keyword>
<keyword evidence="4" id="KW-0336">GPI-anchor</keyword>
<evidence type="ECO:0000256" key="9">
    <source>
        <dbReference type="ARBA" id="ARBA00022833"/>
    </source>
</evidence>
<evidence type="ECO:0000256" key="7">
    <source>
        <dbReference type="ARBA" id="ARBA00022729"/>
    </source>
</evidence>
<evidence type="ECO:0000256" key="1">
    <source>
        <dbReference type="ARBA" id="ARBA00004609"/>
    </source>
</evidence>
<dbReference type="Gene3D" id="1.25.50.20">
    <property type="match status" value="1"/>
</dbReference>
<feature type="domain" description="ERAP1-like C-terminal" evidence="16">
    <location>
        <begin position="575"/>
        <end position="870"/>
    </location>
</feature>
<evidence type="ECO:0000256" key="12">
    <source>
        <dbReference type="ARBA" id="ARBA00023180"/>
    </source>
</evidence>
<dbReference type="Pfam" id="PF17900">
    <property type="entry name" value="Peptidase_M1_N"/>
    <property type="match status" value="1"/>
</dbReference>
<dbReference type="InterPro" id="IPR014782">
    <property type="entry name" value="Peptidase_M1_dom"/>
</dbReference>
<dbReference type="GO" id="GO:0008270">
    <property type="term" value="F:zinc ion binding"/>
    <property type="evidence" value="ECO:0007669"/>
    <property type="project" value="UniProtKB-UniRule"/>
</dbReference>
<dbReference type="FunFam" id="2.60.40.1910:FF:000008">
    <property type="entry name" value="Aminopeptidase"/>
    <property type="match status" value="1"/>
</dbReference>
<dbReference type="GO" id="GO:0042277">
    <property type="term" value="F:peptide binding"/>
    <property type="evidence" value="ECO:0007669"/>
    <property type="project" value="TreeGrafter"/>
</dbReference>
<dbReference type="PANTHER" id="PTHR11533:SF21">
    <property type="entry name" value="AMINOPEPTIDASE"/>
    <property type="match status" value="1"/>
</dbReference>
<keyword evidence="7" id="KW-0732">Signal</keyword>
<evidence type="ECO:0000259" key="16">
    <source>
        <dbReference type="Pfam" id="PF11838"/>
    </source>
</evidence>
<evidence type="ECO:0000256" key="6">
    <source>
        <dbReference type="ARBA" id="ARBA00022723"/>
    </source>
</evidence>
<evidence type="ECO:0000256" key="2">
    <source>
        <dbReference type="ARBA" id="ARBA00010136"/>
    </source>
</evidence>
<keyword evidence="5 14" id="KW-0645">Protease</keyword>
<evidence type="ECO:0000256" key="4">
    <source>
        <dbReference type="ARBA" id="ARBA00022622"/>
    </source>
</evidence>
<evidence type="ECO:0000256" key="8">
    <source>
        <dbReference type="ARBA" id="ARBA00022801"/>
    </source>
</evidence>
<comment type="subcellular location">
    <subcellularLocation>
        <location evidence="1">Cell membrane</location>
        <topology evidence="1">Lipid-anchor</topology>
        <topology evidence="1">GPI-anchor</topology>
    </subcellularLocation>
</comment>
<evidence type="ECO:0000256" key="14">
    <source>
        <dbReference type="RuleBase" id="RU364040"/>
    </source>
</evidence>
<dbReference type="InterPro" id="IPR045357">
    <property type="entry name" value="Aminopeptidase_N-like_N"/>
</dbReference>
<keyword evidence="8 14" id="KW-0378">Hydrolase</keyword>
<keyword evidence="12" id="KW-0325">Glycoprotein</keyword>
<dbReference type="Gene3D" id="2.60.40.1910">
    <property type="match status" value="1"/>
</dbReference>
<dbReference type="Gene3D" id="2.60.40.1730">
    <property type="entry name" value="tricorn interacting facor f3 domain"/>
    <property type="match status" value="1"/>
</dbReference>
<reference evidence="18" key="2">
    <citation type="submission" date="2023-03" db="EMBL/GenBank/DDBJ databases">
        <authorList>
            <person name="Inwood S.N."/>
            <person name="Skelly J.G."/>
            <person name="Guhlin J."/>
            <person name="Harrop T.W.R."/>
            <person name="Goldson S.G."/>
            <person name="Dearden P.K."/>
        </authorList>
    </citation>
    <scope>NUCLEOTIDE SEQUENCE</scope>
    <source>
        <strain evidence="18">Lincoln</strain>
        <tissue evidence="18">Whole body</tissue>
    </source>
</reference>
<dbReference type="GO" id="GO:0070006">
    <property type="term" value="F:metalloaminopeptidase activity"/>
    <property type="evidence" value="ECO:0007669"/>
    <property type="project" value="TreeGrafter"/>
</dbReference>
<keyword evidence="10 14" id="KW-0482">Metalloprotease</keyword>
<dbReference type="GO" id="GO:0098552">
    <property type="term" value="C:side of membrane"/>
    <property type="evidence" value="ECO:0007669"/>
    <property type="project" value="UniProtKB-KW"/>
</dbReference>
<keyword evidence="3" id="KW-1003">Cell membrane</keyword>
<dbReference type="GO" id="GO:0006508">
    <property type="term" value="P:proteolysis"/>
    <property type="evidence" value="ECO:0007669"/>
    <property type="project" value="UniProtKB-KW"/>
</dbReference>
<evidence type="ECO:0000259" key="17">
    <source>
        <dbReference type="Pfam" id="PF17900"/>
    </source>
</evidence>
<dbReference type="GO" id="GO:0005615">
    <property type="term" value="C:extracellular space"/>
    <property type="evidence" value="ECO:0007669"/>
    <property type="project" value="TreeGrafter"/>
</dbReference>
<accession>A0AA39KUW3</accession>
<dbReference type="PANTHER" id="PTHR11533">
    <property type="entry name" value="PROTEASE M1 ZINC METALLOPROTEASE"/>
    <property type="match status" value="1"/>
</dbReference>
<evidence type="ECO:0000256" key="11">
    <source>
        <dbReference type="ARBA" id="ARBA00023136"/>
    </source>
</evidence>
<dbReference type="Gene3D" id="1.10.390.10">
    <property type="entry name" value="Neutral Protease Domain 2"/>
    <property type="match status" value="1"/>
</dbReference>
<dbReference type="InterPro" id="IPR001930">
    <property type="entry name" value="Peptidase_M1"/>
</dbReference>
<feature type="domain" description="Peptidase M1 membrane alanine aminopeptidase" evidence="15">
    <location>
        <begin position="275"/>
        <end position="494"/>
    </location>
</feature>
<evidence type="ECO:0000256" key="5">
    <source>
        <dbReference type="ARBA" id="ARBA00022670"/>
    </source>
</evidence>
<reference evidence="18" key="1">
    <citation type="journal article" date="2023" name="bioRxiv">
        <title>Scaffold-level genome assemblies of two parasitoid biocontrol wasps reveal the parthenogenesis mechanism and an associated novel virus.</title>
        <authorList>
            <person name="Inwood S."/>
            <person name="Skelly J."/>
            <person name="Guhlin J."/>
            <person name="Harrop T."/>
            <person name="Goldson S."/>
            <person name="Dearden P."/>
        </authorList>
    </citation>
    <scope>NUCLEOTIDE SEQUENCE</scope>
    <source>
        <strain evidence="18">Lincoln</strain>
        <tissue evidence="18">Whole body</tissue>
    </source>
</reference>
<sequence length="925" mass="107061">MLGQMNNHCDSVGGCSYDDSVGFVLLSEDQLNFLKENDLRHNIATPVLFRLPTTVKPEHYSINIDLNVIENNEFHGEINILINVMSPVNNLTLHAKYLKINEINLIFNNGSIMKPNYYSIDIKTNFFTINFPKIILTGKYFLNLQYSGIISTVIYGNRGFVSNYNDKSSFYIMTQLLSIGARQVFPCWDEPAWKASFRIIVKHNARFTALSNMHRIKIETDETNTIQTTTFANTPKMSTHSVAIIVADLVYHKSDNGIIKLWSKKHIINKIKSTVDVAGKILDAMKNFTSISYTDMGLKELDIVILPNIHDVIVSWGLIITSKNFITIENAAVDHTMAENSIKDLCYVCVQQWFGNFVTVKWWSDLWFYNGIINYLKFVITEQITDSWSIMDRIIINSRTENLFTSDIESDVTGLMTNNIDPSYLLNNDLLFHKSVSIIYMATQVFGVANFQKTLQIYLQDHAFETASFDDFVDTLIRINGNRTLSCKKILKNWVTKPGFPIITVRRDYTAGTATLSQSRFLKNHINTIERNTTYWVPINYAIQGNINFQSSAIENWLNPNGEIIEINGLQEDQWIILNKKWFGYYCVNYDVKNWQLIITALKSDNYIDIHVLNRAQILYDALKLTMNNHLDYGTLMSLIGYLKHETDILPWIIIWDHTFEILFKLIVTKYYNPFLEYASELPNKLIESIEYHESDDDHHITKLYKNTAFISACSWGSKSCFRKSNEILTKWLENPKQVLIPTALSENILCYGVRGGDQKIWDTLMEKWIIEEDNKILYALGCSSNRTNLNKLLFKIIESNMNELMIKTVLRAISCSNKISGQDIILDFVIQNWRSIKPGFRSIVFHYVTYYITEENRFNKINEFLKANENLLDKDVKIILQKDIKIVGQRIARYNIIIPELEEFFFKNNSNIDNLKIPSVTLVK</sequence>
<organism evidence="18 19">
    <name type="scientific">Microctonus hyperodae</name>
    <name type="common">Parasitoid wasp</name>
    <dbReference type="NCBI Taxonomy" id="165561"/>
    <lineage>
        <taxon>Eukaryota</taxon>
        <taxon>Metazoa</taxon>
        <taxon>Ecdysozoa</taxon>
        <taxon>Arthropoda</taxon>
        <taxon>Hexapoda</taxon>
        <taxon>Insecta</taxon>
        <taxon>Pterygota</taxon>
        <taxon>Neoptera</taxon>
        <taxon>Endopterygota</taxon>
        <taxon>Hymenoptera</taxon>
        <taxon>Apocrita</taxon>
        <taxon>Ichneumonoidea</taxon>
        <taxon>Braconidae</taxon>
        <taxon>Euphorinae</taxon>
        <taxon>Microctonus</taxon>
    </lineage>
</organism>
<comment type="caution">
    <text evidence="18">The sequence shown here is derived from an EMBL/GenBank/DDBJ whole genome shotgun (WGS) entry which is preliminary data.</text>
</comment>
<dbReference type="InterPro" id="IPR050344">
    <property type="entry name" value="Peptidase_M1_aminopeptidases"/>
</dbReference>
<comment type="cofactor">
    <cofactor evidence="14">
        <name>Zn(2+)</name>
        <dbReference type="ChEBI" id="CHEBI:29105"/>
    </cofactor>
    <text evidence="14">Binds 1 zinc ion per subunit.</text>
</comment>
<keyword evidence="14" id="KW-0031">Aminopeptidase</keyword>
<protein>
    <recommendedName>
        <fullName evidence="14">Aminopeptidase</fullName>
        <ecNumber evidence="14">3.4.11.-</ecNumber>
    </recommendedName>
</protein>